<proteinExistence type="predicted"/>
<name>A0A2A9D222_9MICO</name>
<dbReference type="GO" id="GO:0009190">
    <property type="term" value="P:cyclic nucleotide biosynthetic process"/>
    <property type="evidence" value="ECO:0007669"/>
    <property type="project" value="InterPro"/>
</dbReference>
<keyword evidence="3" id="KW-1185">Reference proteome</keyword>
<gene>
    <name evidence="2" type="ORF">ATL40_1974</name>
</gene>
<dbReference type="CDD" id="cd07302">
    <property type="entry name" value="CHD"/>
    <property type="match status" value="1"/>
</dbReference>
<sequence length="366" mass="38722">MPRRSPAPPAPTDHASPTLARQARALLGDLPTMDAYDVAREIGTTAARVLQFWRGLGFPGVPASQRVFTPADAEALRRSLRLVEEAGLSEGAWRTLVRAAAHSADRLALWQMETLVRDAERRWSLDDVSARLVVLDTIGESIGDLDALAAHAWRRHLLALLTRTERAVGEAGLTPETDDLPLERAVAFVDVTSYTQRTAHLGASALADLVEAFEERARDVVTDAGARVVKTMGDGVLVVADDLATGVDVALRLSAAYADSPVDLEVHGAVTWGRVLSRSGDIFGPTVNLASRLADIAEARQILTDEVTWAVLQAETSAGTAGSPPAQAAAVGVSPGVAGTTLPEREVPGIGAVVPVLLERLATRTP</sequence>
<dbReference type="Pfam" id="PF00211">
    <property type="entry name" value="Guanylate_cyc"/>
    <property type="match status" value="1"/>
</dbReference>
<organism evidence="2 3">
    <name type="scientific">Serinibacter salmoneus</name>
    <dbReference type="NCBI Taxonomy" id="556530"/>
    <lineage>
        <taxon>Bacteria</taxon>
        <taxon>Bacillati</taxon>
        <taxon>Actinomycetota</taxon>
        <taxon>Actinomycetes</taxon>
        <taxon>Micrococcales</taxon>
        <taxon>Beutenbergiaceae</taxon>
        <taxon>Serinibacter</taxon>
    </lineage>
</organism>
<feature type="domain" description="Guanylate cyclase" evidence="1">
    <location>
        <begin position="185"/>
        <end position="294"/>
    </location>
</feature>
<accession>A0A2A9D222</accession>
<dbReference type="PROSITE" id="PS50125">
    <property type="entry name" value="GUANYLATE_CYCLASE_2"/>
    <property type="match status" value="1"/>
</dbReference>
<dbReference type="Gene3D" id="3.30.70.1230">
    <property type="entry name" value="Nucleotide cyclase"/>
    <property type="match status" value="1"/>
</dbReference>
<reference evidence="2 3" key="1">
    <citation type="submission" date="2017-10" db="EMBL/GenBank/DDBJ databases">
        <title>Sequencing the genomes of 1000 actinobacteria strains.</title>
        <authorList>
            <person name="Klenk H.-P."/>
        </authorList>
    </citation>
    <scope>NUCLEOTIDE SEQUENCE [LARGE SCALE GENOMIC DNA]</scope>
    <source>
        <strain evidence="2 3">DSM 21801</strain>
    </source>
</reference>
<dbReference type="GO" id="GO:0035556">
    <property type="term" value="P:intracellular signal transduction"/>
    <property type="evidence" value="ECO:0007669"/>
    <property type="project" value="InterPro"/>
</dbReference>
<dbReference type="Proteomes" id="UP000224915">
    <property type="component" value="Unassembled WGS sequence"/>
</dbReference>
<comment type="caution">
    <text evidence="2">The sequence shown here is derived from an EMBL/GenBank/DDBJ whole genome shotgun (WGS) entry which is preliminary data.</text>
</comment>
<dbReference type="GO" id="GO:0004016">
    <property type="term" value="F:adenylate cyclase activity"/>
    <property type="evidence" value="ECO:0007669"/>
    <property type="project" value="UniProtKB-ARBA"/>
</dbReference>
<dbReference type="EMBL" id="PDJD01000001">
    <property type="protein sequence ID" value="PFG20376.1"/>
    <property type="molecule type" value="Genomic_DNA"/>
</dbReference>
<protein>
    <submittedName>
        <fullName evidence="2">Adenylate cyclase</fullName>
    </submittedName>
</protein>
<dbReference type="InterPro" id="IPR029787">
    <property type="entry name" value="Nucleotide_cyclase"/>
</dbReference>
<evidence type="ECO:0000313" key="3">
    <source>
        <dbReference type="Proteomes" id="UP000224915"/>
    </source>
</evidence>
<dbReference type="AlphaFoldDB" id="A0A2A9D222"/>
<evidence type="ECO:0000313" key="2">
    <source>
        <dbReference type="EMBL" id="PFG20376.1"/>
    </source>
</evidence>
<dbReference type="SUPFAM" id="SSF55073">
    <property type="entry name" value="Nucleotide cyclase"/>
    <property type="match status" value="1"/>
</dbReference>
<dbReference type="InterPro" id="IPR001054">
    <property type="entry name" value="A/G_cyclase"/>
</dbReference>
<evidence type="ECO:0000259" key="1">
    <source>
        <dbReference type="PROSITE" id="PS50125"/>
    </source>
</evidence>